<accession>A0ABZ0IPX9</accession>
<reference evidence="2 3" key="1">
    <citation type="journal article" date="2023" name="Microbiol. Resour. Announc.">
        <title>Complete Genome Sequence of Imperialibacter roseus strain P4T.</title>
        <authorList>
            <person name="Tizabi D.R."/>
            <person name="Bachvaroff T."/>
            <person name="Hill R.T."/>
        </authorList>
    </citation>
    <scope>NUCLEOTIDE SEQUENCE [LARGE SCALE GENOMIC DNA]</scope>
    <source>
        <strain evidence="2 3">P4T</strain>
    </source>
</reference>
<evidence type="ECO:0000256" key="1">
    <source>
        <dbReference type="SAM" id="Phobius"/>
    </source>
</evidence>
<keyword evidence="1" id="KW-1133">Transmembrane helix</keyword>
<evidence type="ECO:0000313" key="2">
    <source>
        <dbReference type="EMBL" id="WOK07050.1"/>
    </source>
</evidence>
<evidence type="ECO:0008006" key="4">
    <source>
        <dbReference type="Google" id="ProtNLM"/>
    </source>
</evidence>
<proteinExistence type="predicted"/>
<keyword evidence="3" id="KW-1185">Reference proteome</keyword>
<gene>
    <name evidence="2" type="ORF">RT717_00250</name>
</gene>
<keyword evidence="1" id="KW-0812">Transmembrane</keyword>
<organism evidence="2 3">
    <name type="scientific">Imperialibacter roseus</name>
    <dbReference type="NCBI Taxonomy" id="1324217"/>
    <lineage>
        <taxon>Bacteria</taxon>
        <taxon>Pseudomonadati</taxon>
        <taxon>Bacteroidota</taxon>
        <taxon>Cytophagia</taxon>
        <taxon>Cytophagales</taxon>
        <taxon>Flammeovirgaceae</taxon>
        <taxon>Imperialibacter</taxon>
    </lineage>
</organism>
<sequence>MNNLQSWHIKIFFCFFVSTFLTSEYSSAQSVSTDLVKADSLFELKKYTESFDEYQLVFDKGMASPQMLMKMAFIKEGLDEYPEALFYLTKYYDLTHNNLVLKKINEIAEKQGLLGYDVTDADFIMSWYSLYYDLILTVVMSVIFVLLLLQVYRFLKKKGFSTGLMTWQLVFGLFLAVVVNYPFSKPEAIIVESATYLMKGPSAGAPMLEIVSQGHKVKVLDAGQIWTKILWHDAEVYVRSGSLKRLG</sequence>
<evidence type="ECO:0000313" key="3">
    <source>
        <dbReference type="Proteomes" id="UP001302349"/>
    </source>
</evidence>
<dbReference type="RefSeq" id="WP_317489739.1">
    <property type="nucleotide sequence ID" value="NZ_CP136051.1"/>
</dbReference>
<dbReference type="EMBL" id="CP136051">
    <property type="protein sequence ID" value="WOK07050.1"/>
    <property type="molecule type" value="Genomic_DNA"/>
</dbReference>
<feature type="transmembrane region" description="Helical" evidence="1">
    <location>
        <begin position="164"/>
        <end position="183"/>
    </location>
</feature>
<feature type="transmembrane region" description="Helical" evidence="1">
    <location>
        <begin position="130"/>
        <end position="152"/>
    </location>
</feature>
<keyword evidence="1" id="KW-0472">Membrane</keyword>
<dbReference type="Proteomes" id="UP001302349">
    <property type="component" value="Chromosome"/>
</dbReference>
<protein>
    <recommendedName>
        <fullName evidence="4">SH3b domain-containing protein</fullName>
    </recommendedName>
</protein>
<name>A0ABZ0IPX9_9BACT</name>